<dbReference type="EMBL" id="WKFB01000929">
    <property type="protein sequence ID" value="KAF6716723.1"/>
    <property type="molecule type" value="Genomic_DNA"/>
</dbReference>
<name>A0A834BWL6_ORYME</name>
<proteinExistence type="predicted"/>
<organism evidence="2 3">
    <name type="scientific">Oryzias melastigma</name>
    <name type="common">Marine medaka</name>
    <dbReference type="NCBI Taxonomy" id="30732"/>
    <lineage>
        <taxon>Eukaryota</taxon>
        <taxon>Metazoa</taxon>
        <taxon>Chordata</taxon>
        <taxon>Craniata</taxon>
        <taxon>Vertebrata</taxon>
        <taxon>Euteleostomi</taxon>
        <taxon>Actinopterygii</taxon>
        <taxon>Neopterygii</taxon>
        <taxon>Teleostei</taxon>
        <taxon>Neoteleostei</taxon>
        <taxon>Acanthomorphata</taxon>
        <taxon>Ovalentaria</taxon>
        <taxon>Atherinomorphae</taxon>
        <taxon>Beloniformes</taxon>
        <taxon>Adrianichthyidae</taxon>
        <taxon>Oryziinae</taxon>
        <taxon>Oryzias</taxon>
    </lineage>
</organism>
<reference evidence="2" key="1">
    <citation type="journal article" name="BMC Genomics">
        <title>Long-read sequencing and de novo genome assembly of marine medaka (Oryzias melastigma).</title>
        <authorList>
            <person name="Liang P."/>
            <person name="Saqib H.S.A."/>
            <person name="Ni X."/>
            <person name="Shen Y."/>
        </authorList>
    </citation>
    <scope>NUCLEOTIDE SEQUENCE</scope>
    <source>
        <strain evidence="2">Bigg-433</strain>
    </source>
</reference>
<feature type="region of interest" description="Disordered" evidence="1">
    <location>
        <begin position="1"/>
        <end position="29"/>
    </location>
</feature>
<comment type="caution">
    <text evidence="2">The sequence shown here is derived from an EMBL/GenBank/DDBJ whole genome shotgun (WGS) entry which is preliminary data.</text>
</comment>
<dbReference type="Proteomes" id="UP000646548">
    <property type="component" value="Unassembled WGS sequence"/>
</dbReference>
<evidence type="ECO:0000256" key="1">
    <source>
        <dbReference type="SAM" id="MobiDB-lite"/>
    </source>
</evidence>
<evidence type="ECO:0000313" key="2">
    <source>
        <dbReference type="EMBL" id="KAF6716723.1"/>
    </source>
</evidence>
<accession>A0A834BWL6</accession>
<protein>
    <submittedName>
        <fullName evidence="2">Uncharacterized protein</fullName>
    </submittedName>
</protein>
<sequence>MASGALTATESLGEALDTQSRESSSAPPLELAHGAAAEFLADLCWDCASVTGGELATDEHGRGSGGGDREEFPALPVD</sequence>
<feature type="compositionally biased region" description="Polar residues" evidence="1">
    <location>
        <begin position="1"/>
        <end position="10"/>
    </location>
</feature>
<feature type="compositionally biased region" description="Basic and acidic residues" evidence="1">
    <location>
        <begin position="57"/>
        <end position="72"/>
    </location>
</feature>
<dbReference type="AlphaFoldDB" id="A0A834BWL6"/>
<feature type="region of interest" description="Disordered" evidence="1">
    <location>
        <begin position="54"/>
        <end position="78"/>
    </location>
</feature>
<gene>
    <name evidence="2" type="ORF">FQA47_016634</name>
</gene>
<feature type="compositionally biased region" description="Polar residues" evidence="1">
    <location>
        <begin position="17"/>
        <end position="26"/>
    </location>
</feature>
<evidence type="ECO:0000313" key="3">
    <source>
        <dbReference type="Proteomes" id="UP000646548"/>
    </source>
</evidence>